<keyword evidence="4" id="KW-0646">Protease inhibitor</keyword>
<name>A0AAD9Q4U4_ACRCE</name>
<evidence type="ECO:0000313" key="7">
    <source>
        <dbReference type="EMBL" id="KAK2554380.1"/>
    </source>
</evidence>
<keyword evidence="3" id="KW-0963">Cytoplasm</keyword>
<dbReference type="Proteomes" id="UP001249851">
    <property type="component" value="Unassembled WGS sequence"/>
</dbReference>
<evidence type="ECO:0000256" key="2">
    <source>
        <dbReference type="ARBA" id="ARBA00009403"/>
    </source>
</evidence>
<reference evidence="7" key="2">
    <citation type="journal article" date="2023" name="Science">
        <title>Genomic signatures of disease resistance in endangered staghorn corals.</title>
        <authorList>
            <person name="Vollmer S.V."/>
            <person name="Selwyn J.D."/>
            <person name="Despard B.A."/>
            <person name="Roesel C.L."/>
        </authorList>
    </citation>
    <scope>NUCLEOTIDE SEQUENCE</scope>
    <source>
        <strain evidence="7">K2</strain>
    </source>
</reference>
<evidence type="ECO:0000259" key="6">
    <source>
        <dbReference type="SMART" id="SM00043"/>
    </source>
</evidence>
<evidence type="ECO:0000256" key="4">
    <source>
        <dbReference type="ARBA" id="ARBA00022690"/>
    </source>
</evidence>
<evidence type="ECO:0000256" key="3">
    <source>
        <dbReference type="ARBA" id="ARBA00022490"/>
    </source>
</evidence>
<accession>A0AAD9Q4U4</accession>
<reference evidence="7" key="1">
    <citation type="journal article" date="2023" name="G3 (Bethesda)">
        <title>Whole genome assembly and annotation of the endangered Caribbean coral Acropora cervicornis.</title>
        <authorList>
            <person name="Selwyn J.D."/>
            <person name="Vollmer S.V."/>
        </authorList>
    </citation>
    <scope>NUCLEOTIDE SEQUENCE</scope>
    <source>
        <strain evidence="7">K2</strain>
    </source>
</reference>
<evidence type="ECO:0000256" key="5">
    <source>
        <dbReference type="ARBA" id="ARBA00022704"/>
    </source>
</evidence>
<comment type="similarity">
    <text evidence="2">Belongs to the cystatin family.</text>
</comment>
<feature type="domain" description="Cystatin" evidence="6">
    <location>
        <begin position="2"/>
        <end position="84"/>
    </location>
</feature>
<organism evidence="7 8">
    <name type="scientific">Acropora cervicornis</name>
    <name type="common">Staghorn coral</name>
    <dbReference type="NCBI Taxonomy" id="6130"/>
    <lineage>
        <taxon>Eukaryota</taxon>
        <taxon>Metazoa</taxon>
        <taxon>Cnidaria</taxon>
        <taxon>Anthozoa</taxon>
        <taxon>Hexacorallia</taxon>
        <taxon>Scleractinia</taxon>
        <taxon>Astrocoeniina</taxon>
        <taxon>Acroporidae</taxon>
        <taxon>Acropora</taxon>
    </lineage>
</organism>
<sequence length="102" mass="11100">MHKVGGYSEEKKATEEVQHICDQVKSQAGAKAGTTFNKFEAISYRSQVVAGTNYIIKIDVGDTPLNYVHLYVYQSLPSVGSAPVVNDIKTGKKESAPLEPIN</sequence>
<dbReference type="InterPro" id="IPR018073">
    <property type="entry name" value="Prot_inh_cystat_CS"/>
</dbReference>
<dbReference type="Pfam" id="PF00031">
    <property type="entry name" value="Cystatin"/>
    <property type="match status" value="1"/>
</dbReference>
<dbReference type="InterPro" id="IPR046350">
    <property type="entry name" value="Cystatin_sf"/>
</dbReference>
<dbReference type="Gene3D" id="3.10.450.10">
    <property type="match status" value="1"/>
</dbReference>
<proteinExistence type="inferred from homology"/>
<dbReference type="InterPro" id="IPR001713">
    <property type="entry name" value="Prot_inh_stefin"/>
</dbReference>
<dbReference type="PROSITE" id="PS00287">
    <property type="entry name" value="CYSTATIN"/>
    <property type="match status" value="1"/>
</dbReference>
<dbReference type="GO" id="GO:0005829">
    <property type="term" value="C:cytosol"/>
    <property type="evidence" value="ECO:0007669"/>
    <property type="project" value="TreeGrafter"/>
</dbReference>
<protein>
    <submittedName>
        <fullName evidence="7">Leukocyte cysteine proteinase inhibitor 1</fullName>
    </submittedName>
</protein>
<keyword evidence="8" id="KW-1185">Reference proteome</keyword>
<dbReference type="InterPro" id="IPR000010">
    <property type="entry name" value="Cystatin_dom"/>
</dbReference>
<dbReference type="PRINTS" id="PR00295">
    <property type="entry name" value="STEFINA"/>
</dbReference>
<comment type="caution">
    <text evidence="7">The sequence shown here is derived from an EMBL/GenBank/DDBJ whole genome shotgun (WGS) entry which is preliminary data.</text>
</comment>
<evidence type="ECO:0000256" key="1">
    <source>
        <dbReference type="ARBA" id="ARBA00004496"/>
    </source>
</evidence>
<dbReference type="SUPFAM" id="SSF54403">
    <property type="entry name" value="Cystatin/monellin"/>
    <property type="match status" value="1"/>
</dbReference>
<dbReference type="PANTHER" id="PTHR11414">
    <property type="entry name" value="CYSTATIN FAMILY MEMBER"/>
    <property type="match status" value="1"/>
</dbReference>
<dbReference type="PANTHER" id="PTHR11414:SF21">
    <property type="entry name" value="CYSTATIN 14A, TANDEM DUPLICATE 1-RELATED"/>
    <property type="match status" value="1"/>
</dbReference>
<gene>
    <name evidence="7" type="ORF">P5673_024083</name>
</gene>
<evidence type="ECO:0000313" key="8">
    <source>
        <dbReference type="Proteomes" id="UP001249851"/>
    </source>
</evidence>
<dbReference type="GO" id="GO:0004869">
    <property type="term" value="F:cysteine-type endopeptidase inhibitor activity"/>
    <property type="evidence" value="ECO:0007669"/>
    <property type="project" value="UniProtKB-KW"/>
</dbReference>
<keyword evidence="5" id="KW-0789">Thiol protease inhibitor</keyword>
<dbReference type="AlphaFoldDB" id="A0AAD9Q4U4"/>
<dbReference type="FunFam" id="3.10.450.10:FF:000001">
    <property type="entry name" value="Cystatin-A"/>
    <property type="match status" value="1"/>
</dbReference>
<comment type="subcellular location">
    <subcellularLocation>
        <location evidence="1">Cytoplasm</location>
    </subcellularLocation>
</comment>
<dbReference type="SMART" id="SM00043">
    <property type="entry name" value="CY"/>
    <property type="match status" value="1"/>
</dbReference>
<dbReference type="CDD" id="cd00042">
    <property type="entry name" value="CY"/>
    <property type="match status" value="1"/>
</dbReference>
<dbReference type="EMBL" id="JARQWQ010000070">
    <property type="protein sequence ID" value="KAK2554380.1"/>
    <property type="molecule type" value="Genomic_DNA"/>
</dbReference>